<evidence type="ECO:0000313" key="2">
    <source>
        <dbReference type="EMBL" id="KAF9521202.1"/>
    </source>
</evidence>
<evidence type="ECO:0000313" key="3">
    <source>
        <dbReference type="Proteomes" id="UP000886523"/>
    </source>
</evidence>
<feature type="compositionally biased region" description="Polar residues" evidence="1">
    <location>
        <begin position="68"/>
        <end position="78"/>
    </location>
</feature>
<comment type="caution">
    <text evidence="2">The sequence shown here is derived from an EMBL/GenBank/DDBJ whole genome shotgun (WGS) entry which is preliminary data.</text>
</comment>
<sequence length="114" mass="12262">MLTAETTIPKYPGPGPAESLVMDSEDNYKFCIVGPSPRVFGAKPNVLGRPGTPASSDQDPKPIPTPSPAVSRSCNGVTSARPRMHLRSSIERPVSTTCSRDCLKSDVSRDHLFH</sequence>
<dbReference type="EMBL" id="MU128909">
    <property type="protein sequence ID" value="KAF9521202.1"/>
    <property type="molecule type" value="Genomic_DNA"/>
</dbReference>
<feature type="region of interest" description="Disordered" evidence="1">
    <location>
        <begin position="42"/>
        <end position="81"/>
    </location>
</feature>
<name>A0A9P6BCK0_9AGAM</name>
<reference evidence="2" key="1">
    <citation type="journal article" date="2020" name="Nat. Commun.">
        <title>Large-scale genome sequencing of mycorrhizal fungi provides insights into the early evolution of symbiotic traits.</title>
        <authorList>
            <person name="Miyauchi S."/>
            <person name="Kiss E."/>
            <person name="Kuo A."/>
            <person name="Drula E."/>
            <person name="Kohler A."/>
            <person name="Sanchez-Garcia M."/>
            <person name="Morin E."/>
            <person name="Andreopoulos B."/>
            <person name="Barry K.W."/>
            <person name="Bonito G."/>
            <person name="Buee M."/>
            <person name="Carver A."/>
            <person name="Chen C."/>
            <person name="Cichocki N."/>
            <person name="Clum A."/>
            <person name="Culley D."/>
            <person name="Crous P.W."/>
            <person name="Fauchery L."/>
            <person name="Girlanda M."/>
            <person name="Hayes R.D."/>
            <person name="Keri Z."/>
            <person name="LaButti K."/>
            <person name="Lipzen A."/>
            <person name="Lombard V."/>
            <person name="Magnuson J."/>
            <person name="Maillard F."/>
            <person name="Murat C."/>
            <person name="Nolan M."/>
            <person name="Ohm R.A."/>
            <person name="Pangilinan J."/>
            <person name="Pereira M.F."/>
            <person name="Perotto S."/>
            <person name="Peter M."/>
            <person name="Pfister S."/>
            <person name="Riley R."/>
            <person name="Sitrit Y."/>
            <person name="Stielow J.B."/>
            <person name="Szollosi G."/>
            <person name="Zifcakova L."/>
            <person name="Stursova M."/>
            <person name="Spatafora J.W."/>
            <person name="Tedersoo L."/>
            <person name="Vaario L.M."/>
            <person name="Yamada A."/>
            <person name="Yan M."/>
            <person name="Wang P."/>
            <person name="Xu J."/>
            <person name="Bruns T."/>
            <person name="Baldrian P."/>
            <person name="Vilgalys R."/>
            <person name="Dunand C."/>
            <person name="Henrissat B."/>
            <person name="Grigoriev I.V."/>
            <person name="Hibbett D."/>
            <person name="Nagy L.G."/>
            <person name="Martin F.M."/>
        </authorList>
    </citation>
    <scope>NUCLEOTIDE SEQUENCE</scope>
    <source>
        <strain evidence="2">UP504</strain>
    </source>
</reference>
<gene>
    <name evidence="2" type="ORF">BS47DRAFT_1335321</name>
</gene>
<evidence type="ECO:0000256" key="1">
    <source>
        <dbReference type="SAM" id="MobiDB-lite"/>
    </source>
</evidence>
<dbReference type="AlphaFoldDB" id="A0A9P6BCK0"/>
<dbReference type="Proteomes" id="UP000886523">
    <property type="component" value="Unassembled WGS sequence"/>
</dbReference>
<proteinExistence type="predicted"/>
<keyword evidence="3" id="KW-1185">Reference proteome</keyword>
<accession>A0A9P6BCK0</accession>
<organism evidence="2 3">
    <name type="scientific">Hydnum rufescens UP504</name>
    <dbReference type="NCBI Taxonomy" id="1448309"/>
    <lineage>
        <taxon>Eukaryota</taxon>
        <taxon>Fungi</taxon>
        <taxon>Dikarya</taxon>
        <taxon>Basidiomycota</taxon>
        <taxon>Agaricomycotina</taxon>
        <taxon>Agaricomycetes</taxon>
        <taxon>Cantharellales</taxon>
        <taxon>Hydnaceae</taxon>
        <taxon>Hydnum</taxon>
    </lineage>
</organism>
<protein>
    <submittedName>
        <fullName evidence="2">Uncharacterized protein</fullName>
    </submittedName>
</protein>